<comment type="caution">
    <text evidence="1">The sequence shown here is derived from an EMBL/GenBank/DDBJ whole genome shotgun (WGS) entry which is preliminary data.</text>
</comment>
<protein>
    <submittedName>
        <fullName evidence="1">Uncharacterized protein</fullName>
    </submittedName>
</protein>
<organism evidence="1 2">
    <name type="scientific">Apiosordaria backusii</name>
    <dbReference type="NCBI Taxonomy" id="314023"/>
    <lineage>
        <taxon>Eukaryota</taxon>
        <taxon>Fungi</taxon>
        <taxon>Dikarya</taxon>
        <taxon>Ascomycota</taxon>
        <taxon>Pezizomycotina</taxon>
        <taxon>Sordariomycetes</taxon>
        <taxon>Sordariomycetidae</taxon>
        <taxon>Sordariales</taxon>
        <taxon>Lasiosphaeriaceae</taxon>
        <taxon>Apiosordaria</taxon>
    </lineage>
</organism>
<dbReference type="AlphaFoldDB" id="A0AA40K3W4"/>
<accession>A0AA40K3W4</accession>
<name>A0AA40K3W4_9PEZI</name>
<reference evidence="1" key="1">
    <citation type="submission" date="2023-06" db="EMBL/GenBank/DDBJ databases">
        <title>Genome-scale phylogeny and comparative genomics of the fungal order Sordariales.</title>
        <authorList>
            <consortium name="Lawrence Berkeley National Laboratory"/>
            <person name="Hensen N."/>
            <person name="Bonometti L."/>
            <person name="Westerberg I."/>
            <person name="Brannstrom I.O."/>
            <person name="Guillou S."/>
            <person name="Cros-Aarteil S."/>
            <person name="Calhoun S."/>
            <person name="Haridas S."/>
            <person name="Kuo A."/>
            <person name="Mondo S."/>
            <person name="Pangilinan J."/>
            <person name="Riley R."/>
            <person name="Labutti K."/>
            <person name="Andreopoulos B."/>
            <person name="Lipzen A."/>
            <person name="Chen C."/>
            <person name="Yanf M."/>
            <person name="Daum C."/>
            <person name="Ng V."/>
            <person name="Clum A."/>
            <person name="Steindorff A."/>
            <person name="Ohm R."/>
            <person name="Martin F."/>
            <person name="Silar P."/>
            <person name="Natvig D."/>
            <person name="Lalanne C."/>
            <person name="Gautier V."/>
            <person name="Ament-Velasquez S.L."/>
            <person name="Kruys A."/>
            <person name="Hutchinson M.I."/>
            <person name="Powell A.J."/>
            <person name="Barry K."/>
            <person name="Miller A.N."/>
            <person name="Grigoriev I.V."/>
            <person name="Debuchy R."/>
            <person name="Gladieux P."/>
            <person name="Thoren M.H."/>
            <person name="Johannesson H."/>
        </authorList>
    </citation>
    <scope>NUCLEOTIDE SEQUENCE</scope>
    <source>
        <strain evidence="1">CBS 540.89</strain>
    </source>
</reference>
<proteinExistence type="predicted"/>
<keyword evidence="2" id="KW-1185">Reference proteome</keyword>
<sequence>MEGSKKAVRLAEWTAKKDFLEFCAAIHYEDVSCDRAKTASLDPPLTPGWLQTRVTDQQDMTQTSACSSRSAKMFGTYTRILLRCLLVICLGDAINAGAKGMTGLFDIGITWYSYSSLFLTVMKERVRKTFHQLLFDHGLRIRIVIRTWAEEALNVSCNVTCNDNRLDHYHRFPS</sequence>
<dbReference type="Proteomes" id="UP001172159">
    <property type="component" value="Unassembled WGS sequence"/>
</dbReference>
<evidence type="ECO:0000313" key="1">
    <source>
        <dbReference type="EMBL" id="KAK0744991.1"/>
    </source>
</evidence>
<evidence type="ECO:0000313" key="2">
    <source>
        <dbReference type="Proteomes" id="UP001172159"/>
    </source>
</evidence>
<gene>
    <name evidence="1" type="ORF">B0T21DRAFT_96012</name>
</gene>
<dbReference type="EMBL" id="JAUKTV010000002">
    <property type="protein sequence ID" value="KAK0744991.1"/>
    <property type="molecule type" value="Genomic_DNA"/>
</dbReference>